<evidence type="ECO:0000256" key="1">
    <source>
        <dbReference type="ARBA" id="ARBA00022723"/>
    </source>
</evidence>
<proteinExistence type="predicted"/>
<dbReference type="InterPro" id="IPR011320">
    <property type="entry name" value="RNase_H1_N"/>
</dbReference>
<evidence type="ECO:0000313" key="6">
    <source>
        <dbReference type="EMBL" id="KAF5826727.1"/>
    </source>
</evidence>
<feature type="domain" description="3CxxC-type" evidence="5">
    <location>
        <begin position="356"/>
        <end position="421"/>
    </location>
</feature>
<dbReference type="InterPro" id="IPR033446">
    <property type="entry name" value="ZCCHC24_Znf-3CxxC"/>
</dbReference>
<feature type="region of interest" description="Disordered" evidence="4">
    <location>
        <begin position="175"/>
        <end position="342"/>
    </location>
</feature>
<evidence type="ECO:0000256" key="3">
    <source>
        <dbReference type="ARBA" id="ARBA00022833"/>
    </source>
</evidence>
<dbReference type="InterPro" id="IPR037056">
    <property type="entry name" value="RNase_H1_N_sf"/>
</dbReference>
<accession>A0ABQ7FWI2</accession>
<comment type="caution">
    <text evidence="6">The sequence shown here is derived from an EMBL/GenBank/DDBJ whole genome shotgun (WGS) entry which is preliminary data.</text>
</comment>
<dbReference type="InterPro" id="IPR009027">
    <property type="entry name" value="Ribosomal_bL9/RNase_H1_N"/>
</dbReference>
<feature type="compositionally biased region" description="Acidic residues" evidence="4">
    <location>
        <begin position="248"/>
        <end position="278"/>
    </location>
</feature>
<evidence type="ECO:0000256" key="4">
    <source>
        <dbReference type="SAM" id="MobiDB-lite"/>
    </source>
</evidence>
<dbReference type="EMBL" id="MU070745">
    <property type="protein sequence ID" value="KAF5826727.1"/>
    <property type="molecule type" value="Genomic_DNA"/>
</dbReference>
<evidence type="ECO:0000313" key="7">
    <source>
        <dbReference type="Proteomes" id="UP000815325"/>
    </source>
</evidence>
<dbReference type="InterPro" id="IPR027377">
    <property type="entry name" value="ZAR1/RTP1-5-like_Znf-3CxxC"/>
</dbReference>
<feature type="compositionally biased region" description="Acidic residues" evidence="4">
    <location>
        <begin position="301"/>
        <end position="314"/>
    </location>
</feature>
<gene>
    <name evidence="6" type="ORF">DUNSADRAFT_2260</name>
</gene>
<organism evidence="6 7">
    <name type="scientific">Dunaliella salina</name>
    <name type="common">Green alga</name>
    <name type="synonym">Protococcus salinus</name>
    <dbReference type="NCBI Taxonomy" id="3046"/>
    <lineage>
        <taxon>Eukaryota</taxon>
        <taxon>Viridiplantae</taxon>
        <taxon>Chlorophyta</taxon>
        <taxon>core chlorophytes</taxon>
        <taxon>Chlorophyceae</taxon>
        <taxon>CS clade</taxon>
        <taxon>Chlamydomonadales</taxon>
        <taxon>Dunaliellaceae</taxon>
        <taxon>Dunaliella</taxon>
    </lineage>
</organism>
<dbReference type="Pfam" id="PF17180">
    <property type="entry name" value="Zn_ribbon_3CxxC_2"/>
    <property type="match status" value="1"/>
</dbReference>
<dbReference type="Proteomes" id="UP000815325">
    <property type="component" value="Unassembled WGS sequence"/>
</dbReference>
<dbReference type="Gene3D" id="3.40.970.10">
    <property type="entry name" value="Ribonuclease H1, N-terminal domain"/>
    <property type="match status" value="2"/>
</dbReference>
<dbReference type="SUPFAM" id="SSF55658">
    <property type="entry name" value="L9 N-domain-like"/>
    <property type="match status" value="1"/>
</dbReference>
<evidence type="ECO:0000256" key="2">
    <source>
        <dbReference type="ARBA" id="ARBA00022771"/>
    </source>
</evidence>
<dbReference type="SMART" id="SM01328">
    <property type="entry name" value="zf-3CxxC"/>
    <property type="match status" value="1"/>
</dbReference>
<dbReference type="Pfam" id="PF01693">
    <property type="entry name" value="Cauli_VI"/>
    <property type="match status" value="2"/>
</dbReference>
<feature type="compositionally biased region" description="Polar residues" evidence="4">
    <location>
        <begin position="175"/>
        <end position="186"/>
    </location>
</feature>
<evidence type="ECO:0000259" key="5">
    <source>
        <dbReference type="SMART" id="SM01328"/>
    </source>
</evidence>
<feature type="compositionally biased region" description="Polar residues" evidence="4">
    <location>
        <begin position="317"/>
        <end position="330"/>
    </location>
</feature>
<keyword evidence="7" id="KW-1185">Reference proteome</keyword>
<keyword evidence="1" id="KW-0479">Metal-binding</keyword>
<keyword evidence="3" id="KW-0862">Zinc</keyword>
<sequence length="436" mass="47282">MNQKQYRLKVNWGKKTAALTHRSSGFELSMGAKKFYAVREGRQKGVWESWASVQPLVSGFAGCVFKSFPSKEEAEAFVRGDSQGGAGAPKPTRFFGIRYPSNVAGVYQSWEVVKPLVHEVSGSVFKGGFATAEDAVKWVQEVVQMVVHPPQAPAPARHPSESTTRWAACAKVLSATSPAAQETPSQAGELRSQRGLADAGRDQQSLVRQGPAADEHSQQQHGIASNSQGQSKSSGTTGDGEGSGTDCGMEEEESSEELSEEEEEEEEEEEVEEEEEEACGTKGSCNDEDSGEGGPYRQGNDDEQEGGVNEEEYEQAGQGSKRQKVTNTAAGEQKAGNATGFLGGGLGLTPYQGTNRMFGHFRCTCGRRWFSGNSWADYGQDCEACGKNIYPHTQTPLLKSKNPSDPEKPHPQELCGKCRALGRHCRTIWVSNLEPW</sequence>
<keyword evidence="2" id="KW-0863">Zinc-finger</keyword>
<protein>
    <recommendedName>
        <fullName evidence="5">3CxxC-type domain-containing protein</fullName>
    </recommendedName>
</protein>
<reference evidence="6" key="1">
    <citation type="submission" date="2017-08" db="EMBL/GenBank/DDBJ databases">
        <authorList>
            <person name="Polle J.E."/>
            <person name="Barry K."/>
            <person name="Cushman J."/>
            <person name="Schmutz J."/>
            <person name="Tran D."/>
            <person name="Hathwaick L.T."/>
            <person name="Yim W.C."/>
            <person name="Jenkins J."/>
            <person name="Mckie-Krisberg Z.M."/>
            <person name="Prochnik S."/>
            <person name="Lindquist E."/>
            <person name="Dockter R.B."/>
            <person name="Adam C."/>
            <person name="Molina H."/>
            <person name="Bunkerborg J."/>
            <person name="Jin E."/>
            <person name="Buchheim M."/>
            <person name="Magnuson J."/>
        </authorList>
    </citation>
    <scope>NUCLEOTIDE SEQUENCE</scope>
    <source>
        <strain evidence="6">CCAP 19/18</strain>
    </source>
</reference>
<feature type="compositionally biased region" description="Low complexity" evidence="4">
    <location>
        <begin position="227"/>
        <end position="236"/>
    </location>
</feature>
<name>A0ABQ7FWI2_DUNSA</name>